<name>A0A066RT23_9GAMM</name>
<dbReference type="Proteomes" id="UP000027192">
    <property type="component" value="Unassembled WGS sequence"/>
</dbReference>
<keyword evidence="1" id="KW-0732">Signal</keyword>
<reference evidence="2 3" key="1">
    <citation type="submission" date="2014-04" db="EMBL/GenBank/DDBJ databases">
        <title>Draft genome sequence of Photobacterium halotolerans S2753: a solonamide, ngercheumicin and holomycin producer.</title>
        <authorList>
            <person name="Machado H.R."/>
            <person name="Gram L."/>
        </authorList>
    </citation>
    <scope>NUCLEOTIDE SEQUENCE [LARGE SCALE GENOMIC DNA]</scope>
    <source>
        <strain evidence="2 3">S2753</strain>
    </source>
</reference>
<evidence type="ECO:0000256" key="1">
    <source>
        <dbReference type="SAM" id="SignalP"/>
    </source>
</evidence>
<protein>
    <submittedName>
        <fullName evidence="2">Uncharacterized protein</fullName>
    </submittedName>
</protein>
<dbReference type="STRING" id="1654360.EA58_16575"/>
<dbReference type="EMBL" id="JMIB01000031">
    <property type="protein sequence ID" value="KDM90538.1"/>
    <property type="molecule type" value="Genomic_DNA"/>
</dbReference>
<comment type="caution">
    <text evidence="2">The sequence shown here is derived from an EMBL/GenBank/DDBJ whole genome shotgun (WGS) entry which is preliminary data.</text>
</comment>
<accession>A0A066RT23</accession>
<organism evidence="2 3">
    <name type="scientific">Photobacterium galatheae</name>
    <dbReference type="NCBI Taxonomy" id="1654360"/>
    <lineage>
        <taxon>Bacteria</taxon>
        <taxon>Pseudomonadati</taxon>
        <taxon>Pseudomonadota</taxon>
        <taxon>Gammaproteobacteria</taxon>
        <taxon>Vibrionales</taxon>
        <taxon>Vibrionaceae</taxon>
        <taxon>Photobacterium</taxon>
    </lineage>
</organism>
<feature type="chain" id="PRO_5001626074" evidence="1">
    <location>
        <begin position="22"/>
        <end position="282"/>
    </location>
</feature>
<evidence type="ECO:0000313" key="3">
    <source>
        <dbReference type="Proteomes" id="UP000027192"/>
    </source>
</evidence>
<dbReference type="OrthoDB" id="1376102at2"/>
<feature type="signal peptide" evidence="1">
    <location>
        <begin position="1"/>
        <end position="21"/>
    </location>
</feature>
<sequence>MNIKKTALLFCVQLAAFPAFAQDSVTIDLSFQPNQKFTVEESFTIAMDMDYQGRKTSELRAFLNAIPDDMKMRSERVVKVSTADLAADGSVPIELNIEKYRNFSSENGSGKELTRQEPSKFEGVSLLATRSANGKVHYEKTLGDSKIQFDDGDVTDLLPQAAMYMDLDQKTFEIGQTLPVKMPIDDLSDHQLSESVNVLFTLKKVEDQKAYFDLKVQPETKLDILSGTNAELLGGGTMIYDIKHHYIPEHDTRYVLNTSTQVEIGRLVLSASTDISTKVTLN</sequence>
<gene>
    <name evidence="2" type="ORF">EA58_16575</name>
</gene>
<dbReference type="AlphaFoldDB" id="A0A066RT23"/>
<dbReference type="RefSeq" id="WP_036754913.1">
    <property type="nucleotide sequence ID" value="NZ_JAGSGC010000002.1"/>
</dbReference>
<proteinExistence type="predicted"/>
<keyword evidence="3" id="KW-1185">Reference proteome</keyword>
<evidence type="ECO:0000313" key="2">
    <source>
        <dbReference type="EMBL" id="KDM90538.1"/>
    </source>
</evidence>